<evidence type="ECO:0000256" key="5">
    <source>
        <dbReference type="ARBA" id="ARBA00023136"/>
    </source>
</evidence>
<protein>
    <submittedName>
        <fullName evidence="8">RDD family protein</fullName>
    </submittedName>
</protein>
<keyword evidence="3 6" id="KW-0812">Transmembrane</keyword>
<keyword evidence="4 6" id="KW-1133">Transmembrane helix</keyword>
<dbReference type="Proteomes" id="UP000294498">
    <property type="component" value="Unassembled WGS sequence"/>
</dbReference>
<evidence type="ECO:0000256" key="2">
    <source>
        <dbReference type="ARBA" id="ARBA00022475"/>
    </source>
</evidence>
<sequence length="160" mass="17906">MEQPAFSSAEEKSAFTTELENLLEETAAPPVTTGIRFANFIIDYLVYAMILYIIRMITIGAQDQVARVDFSFGFQFGLSYLGNLGIYALYYTIMEGTTGRSIGKFCTNTIVVKDTGAKITMKDALLRSLSRIVPFEVFTGFGTPWHDSWTHTTVVSNKKR</sequence>
<keyword evidence="9" id="KW-1185">Reference proteome</keyword>
<dbReference type="PANTHER" id="PTHR36115:SF4">
    <property type="entry name" value="MEMBRANE PROTEIN"/>
    <property type="match status" value="1"/>
</dbReference>
<dbReference type="RefSeq" id="WP_133990637.1">
    <property type="nucleotide sequence ID" value="NZ_SODV01000001.1"/>
</dbReference>
<evidence type="ECO:0000256" key="4">
    <source>
        <dbReference type="ARBA" id="ARBA00022989"/>
    </source>
</evidence>
<reference evidence="8 9" key="1">
    <citation type="submission" date="2019-03" db="EMBL/GenBank/DDBJ databases">
        <title>Genomic Encyclopedia of Type Strains, Phase IV (KMG-IV): sequencing the most valuable type-strain genomes for metagenomic binning, comparative biology and taxonomic classification.</title>
        <authorList>
            <person name="Goeker M."/>
        </authorList>
    </citation>
    <scope>NUCLEOTIDE SEQUENCE [LARGE SCALE GENOMIC DNA]</scope>
    <source>
        <strain evidence="8 9">DSM 100059</strain>
    </source>
</reference>
<evidence type="ECO:0000313" key="8">
    <source>
        <dbReference type="EMBL" id="TDW99707.1"/>
    </source>
</evidence>
<gene>
    <name evidence="8" type="ORF">EDB95_0717</name>
</gene>
<accession>A0A4R8DPQ5</accession>
<dbReference type="InterPro" id="IPR051791">
    <property type="entry name" value="Pra-immunoreactive"/>
</dbReference>
<dbReference type="EMBL" id="SODV01000001">
    <property type="protein sequence ID" value="TDW99707.1"/>
    <property type="molecule type" value="Genomic_DNA"/>
</dbReference>
<keyword evidence="5 6" id="KW-0472">Membrane</keyword>
<dbReference type="Pfam" id="PF06271">
    <property type="entry name" value="RDD"/>
    <property type="match status" value="1"/>
</dbReference>
<evidence type="ECO:0000256" key="1">
    <source>
        <dbReference type="ARBA" id="ARBA00004651"/>
    </source>
</evidence>
<proteinExistence type="predicted"/>
<organism evidence="8 9">
    <name type="scientific">Dinghuibacter silviterrae</name>
    <dbReference type="NCBI Taxonomy" id="1539049"/>
    <lineage>
        <taxon>Bacteria</taxon>
        <taxon>Pseudomonadati</taxon>
        <taxon>Bacteroidota</taxon>
        <taxon>Chitinophagia</taxon>
        <taxon>Chitinophagales</taxon>
        <taxon>Chitinophagaceae</taxon>
        <taxon>Dinghuibacter</taxon>
    </lineage>
</organism>
<feature type="domain" description="RDD" evidence="7">
    <location>
        <begin position="34"/>
        <end position="139"/>
    </location>
</feature>
<feature type="transmembrane region" description="Helical" evidence="6">
    <location>
        <begin position="44"/>
        <end position="61"/>
    </location>
</feature>
<comment type="caution">
    <text evidence="8">The sequence shown here is derived from an EMBL/GenBank/DDBJ whole genome shotgun (WGS) entry which is preliminary data.</text>
</comment>
<evidence type="ECO:0000259" key="7">
    <source>
        <dbReference type="Pfam" id="PF06271"/>
    </source>
</evidence>
<dbReference type="AlphaFoldDB" id="A0A4R8DPQ5"/>
<feature type="transmembrane region" description="Helical" evidence="6">
    <location>
        <begin position="73"/>
        <end position="93"/>
    </location>
</feature>
<evidence type="ECO:0000256" key="3">
    <source>
        <dbReference type="ARBA" id="ARBA00022692"/>
    </source>
</evidence>
<dbReference type="PANTHER" id="PTHR36115">
    <property type="entry name" value="PROLINE-RICH ANTIGEN HOMOLOG-RELATED"/>
    <property type="match status" value="1"/>
</dbReference>
<evidence type="ECO:0000256" key="6">
    <source>
        <dbReference type="SAM" id="Phobius"/>
    </source>
</evidence>
<comment type="subcellular location">
    <subcellularLocation>
        <location evidence="1">Cell membrane</location>
        <topology evidence="1">Multi-pass membrane protein</topology>
    </subcellularLocation>
</comment>
<name>A0A4R8DPQ5_9BACT</name>
<dbReference type="InterPro" id="IPR010432">
    <property type="entry name" value="RDD"/>
</dbReference>
<evidence type="ECO:0000313" key="9">
    <source>
        <dbReference type="Proteomes" id="UP000294498"/>
    </source>
</evidence>
<dbReference type="GO" id="GO:0005886">
    <property type="term" value="C:plasma membrane"/>
    <property type="evidence" value="ECO:0007669"/>
    <property type="project" value="UniProtKB-SubCell"/>
</dbReference>
<dbReference type="OrthoDB" id="762068at2"/>
<keyword evidence="2" id="KW-1003">Cell membrane</keyword>